<name>A0A8R1EL99_CAEJA</name>
<dbReference type="EnsemblMetazoa" id="CJA35963.1">
    <property type="protein sequence ID" value="CJA35963.1"/>
    <property type="gene ID" value="WBGene00211810"/>
</dbReference>
<keyword evidence="2" id="KW-1185">Reference proteome</keyword>
<sequence length="129" mass="14855">MSHAILMCPTSNHCKSPRQLHPTTGMAQSVPPIDIATQQNAYDDKHTYHNKVINSSARRIGYGCVFVMTHHVECSTPRRLCFGRRTMKFGLVLVNSLIFGLWEHSEIFGPKFQSDRGFHRIFLLFLLYF</sequence>
<reference evidence="2" key="1">
    <citation type="submission" date="2010-08" db="EMBL/GenBank/DDBJ databases">
        <authorList>
            <consortium name="Caenorhabditis japonica Sequencing Consortium"/>
            <person name="Wilson R.K."/>
        </authorList>
    </citation>
    <scope>NUCLEOTIDE SEQUENCE [LARGE SCALE GENOMIC DNA]</scope>
    <source>
        <strain evidence="2">DF5081</strain>
    </source>
</reference>
<dbReference type="Proteomes" id="UP000005237">
    <property type="component" value="Unassembled WGS sequence"/>
</dbReference>
<reference evidence="1" key="2">
    <citation type="submission" date="2022-06" db="UniProtKB">
        <authorList>
            <consortium name="EnsemblMetazoa"/>
        </authorList>
    </citation>
    <scope>IDENTIFICATION</scope>
    <source>
        <strain evidence="1">DF5081</strain>
    </source>
</reference>
<organism evidence="1 2">
    <name type="scientific">Caenorhabditis japonica</name>
    <dbReference type="NCBI Taxonomy" id="281687"/>
    <lineage>
        <taxon>Eukaryota</taxon>
        <taxon>Metazoa</taxon>
        <taxon>Ecdysozoa</taxon>
        <taxon>Nematoda</taxon>
        <taxon>Chromadorea</taxon>
        <taxon>Rhabditida</taxon>
        <taxon>Rhabditina</taxon>
        <taxon>Rhabditomorpha</taxon>
        <taxon>Rhabditoidea</taxon>
        <taxon>Rhabditidae</taxon>
        <taxon>Peloderinae</taxon>
        <taxon>Caenorhabditis</taxon>
    </lineage>
</organism>
<protein>
    <submittedName>
        <fullName evidence="1">Uncharacterized protein</fullName>
    </submittedName>
</protein>
<evidence type="ECO:0000313" key="1">
    <source>
        <dbReference type="EnsemblMetazoa" id="CJA35963.1"/>
    </source>
</evidence>
<evidence type="ECO:0000313" key="2">
    <source>
        <dbReference type="Proteomes" id="UP000005237"/>
    </source>
</evidence>
<proteinExistence type="predicted"/>
<accession>A0A8R1EL99</accession>
<dbReference type="AlphaFoldDB" id="A0A8R1EL99"/>